<protein>
    <submittedName>
        <fullName evidence="3">PEP-CTERM sorting domain-containing protein</fullName>
    </submittedName>
</protein>
<dbReference type="Gene3D" id="2.60.120.260">
    <property type="entry name" value="Galactose-binding domain-like"/>
    <property type="match status" value="1"/>
</dbReference>
<feature type="chain" id="PRO_5043656545" evidence="1">
    <location>
        <begin position="23"/>
        <end position="228"/>
    </location>
</feature>
<dbReference type="AlphaFoldDB" id="A0AAW9QGY8"/>
<evidence type="ECO:0000313" key="3">
    <source>
        <dbReference type="EMBL" id="MEF7616087.1"/>
    </source>
</evidence>
<evidence type="ECO:0000313" key="4">
    <source>
        <dbReference type="Proteomes" id="UP001336250"/>
    </source>
</evidence>
<comment type="caution">
    <text evidence="3">The sequence shown here is derived from an EMBL/GenBank/DDBJ whole genome shotgun (WGS) entry which is preliminary data.</text>
</comment>
<dbReference type="Proteomes" id="UP001336250">
    <property type="component" value="Unassembled WGS sequence"/>
</dbReference>
<gene>
    <name evidence="3" type="ORF">V4F39_19390</name>
</gene>
<evidence type="ECO:0000256" key="1">
    <source>
        <dbReference type="SAM" id="SignalP"/>
    </source>
</evidence>
<dbReference type="Pfam" id="PF07589">
    <property type="entry name" value="PEP-CTERM"/>
    <property type="match status" value="1"/>
</dbReference>
<proteinExistence type="predicted"/>
<name>A0AAW9QGY8_9BURK</name>
<dbReference type="InterPro" id="IPR013424">
    <property type="entry name" value="Ice-binding_C"/>
</dbReference>
<feature type="domain" description="Ice-binding protein C-terminal" evidence="2">
    <location>
        <begin position="197"/>
        <end position="220"/>
    </location>
</feature>
<evidence type="ECO:0000259" key="2">
    <source>
        <dbReference type="Pfam" id="PF07589"/>
    </source>
</evidence>
<organism evidence="3 4">
    <name type="scientific">Aquincola agrisoli</name>
    <dbReference type="NCBI Taxonomy" id="3119538"/>
    <lineage>
        <taxon>Bacteria</taxon>
        <taxon>Pseudomonadati</taxon>
        <taxon>Pseudomonadota</taxon>
        <taxon>Betaproteobacteria</taxon>
        <taxon>Burkholderiales</taxon>
        <taxon>Sphaerotilaceae</taxon>
        <taxon>Aquincola</taxon>
    </lineage>
</organism>
<dbReference type="RefSeq" id="WP_332291458.1">
    <property type="nucleotide sequence ID" value="NZ_JAZIBG010000036.1"/>
</dbReference>
<keyword evidence="1" id="KW-0732">Signal</keyword>
<sequence length="228" mass="23485">MHFLARLSAASLLAAFTLGAHAAYDANLIVNGDAESGVSGWTAYAGTPLFIADKYSSNWVTPTQPGPTDRGSNLFVGGSVSYAAGYQVFDFSGHQGDISAGLVSYSLSGWLGGWSSQDDNAMVYVTFLDGLGNLVGEASLGPVMAADRGNATGVYFREDSGLVPTTAASAVLALSMERKASSDNDGYADNLFFSISAVPEPGTYALMLFGLAAVGAAARRAKRPAAQA</sequence>
<feature type="signal peptide" evidence="1">
    <location>
        <begin position="1"/>
        <end position="22"/>
    </location>
</feature>
<accession>A0AAW9QGY8</accession>
<dbReference type="EMBL" id="JAZIBG010000036">
    <property type="protein sequence ID" value="MEF7616087.1"/>
    <property type="molecule type" value="Genomic_DNA"/>
</dbReference>
<dbReference type="NCBIfam" id="TIGR02595">
    <property type="entry name" value="PEP_CTERM"/>
    <property type="match status" value="1"/>
</dbReference>
<reference evidence="3 4" key="1">
    <citation type="submission" date="2024-02" db="EMBL/GenBank/DDBJ databases">
        <title>Genome sequence of Aquincola sp. MAHUQ-54.</title>
        <authorList>
            <person name="Huq M.A."/>
        </authorList>
    </citation>
    <scope>NUCLEOTIDE SEQUENCE [LARGE SCALE GENOMIC DNA]</scope>
    <source>
        <strain evidence="3 4">MAHUQ-54</strain>
    </source>
</reference>
<keyword evidence="4" id="KW-1185">Reference proteome</keyword>